<feature type="transmembrane region" description="Helical" evidence="1">
    <location>
        <begin position="40"/>
        <end position="60"/>
    </location>
</feature>
<dbReference type="Pfam" id="PF06961">
    <property type="entry name" value="DUF1294"/>
    <property type="match status" value="1"/>
</dbReference>
<protein>
    <submittedName>
        <fullName evidence="2">DUF1294 domain-containing protein</fullName>
    </submittedName>
</protein>
<feature type="transmembrane region" description="Helical" evidence="1">
    <location>
        <begin position="6"/>
        <end position="24"/>
    </location>
</feature>
<sequence>MNGINIFLCYLLAVNLAGFLLFGMDKSRARRHRWRIPEKTLFAVALLGGSLGCLAGMYGFRHKTRHRSFVLGIPVILVLQCVLVLFLFRQGLL</sequence>
<evidence type="ECO:0000256" key="1">
    <source>
        <dbReference type="SAM" id="Phobius"/>
    </source>
</evidence>
<feature type="transmembrane region" description="Helical" evidence="1">
    <location>
        <begin position="66"/>
        <end position="88"/>
    </location>
</feature>
<dbReference type="AlphaFoldDB" id="A0A9D1XC36"/>
<dbReference type="InterPro" id="IPR010718">
    <property type="entry name" value="DUF1294"/>
</dbReference>
<dbReference type="GO" id="GO:0003676">
    <property type="term" value="F:nucleic acid binding"/>
    <property type="evidence" value="ECO:0007669"/>
    <property type="project" value="InterPro"/>
</dbReference>
<keyword evidence="1" id="KW-0472">Membrane</keyword>
<comment type="caution">
    <text evidence="2">The sequence shown here is derived from an EMBL/GenBank/DDBJ whole genome shotgun (WGS) entry which is preliminary data.</text>
</comment>
<evidence type="ECO:0000313" key="3">
    <source>
        <dbReference type="Proteomes" id="UP000886890"/>
    </source>
</evidence>
<organism evidence="2 3">
    <name type="scientific">Candidatus Fusicatenibacter merdavium</name>
    <dbReference type="NCBI Taxonomy" id="2838600"/>
    <lineage>
        <taxon>Bacteria</taxon>
        <taxon>Bacillati</taxon>
        <taxon>Bacillota</taxon>
        <taxon>Clostridia</taxon>
        <taxon>Lachnospirales</taxon>
        <taxon>Lachnospiraceae</taxon>
        <taxon>Fusicatenibacter</taxon>
    </lineage>
</organism>
<reference evidence="2" key="1">
    <citation type="journal article" date="2021" name="PeerJ">
        <title>Extensive microbial diversity within the chicken gut microbiome revealed by metagenomics and culture.</title>
        <authorList>
            <person name="Gilroy R."/>
            <person name="Ravi A."/>
            <person name="Getino M."/>
            <person name="Pursley I."/>
            <person name="Horton D.L."/>
            <person name="Alikhan N.F."/>
            <person name="Baker D."/>
            <person name="Gharbi K."/>
            <person name="Hall N."/>
            <person name="Watson M."/>
            <person name="Adriaenssens E.M."/>
            <person name="Foster-Nyarko E."/>
            <person name="Jarju S."/>
            <person name="Secka A."/>
            <person name="Antonio M."/>
            <person name="Oren A."/>
            <person name="Chaudhuri R.R."/>
            <person name="La Ragione R."/>
            <person name="Hildebrand F."/>
            <person name="Pallen M.J."/>
        </authorList>
    </citation>
    <scope>NUCLEOTIDE SEQUENCE</scope>
    <source>
        <strain evidence="2">CHK183-1962</strain>
    </source>
</reference>
<keyword evidence="1" id="KW-0812">Transmembrane</keyword>
<name>A0A9D1XC36_9FIRM</name>
<gene>
    <name evidence="2" type="ORF">H9734_01600</name>
</gene>
<dbReference type="PIRSF" id="PIRSF002599">
    <property type="entry name" value="Cold_shock_A"/>
    <property type="match status" value="1"/>
</dbReference>
<keyword evidence="1" id="KW-1133">Transmembrane helix</keyword>
<dbReference type="Proteomes" id="UP000886890">
    <property type="component" value="Unassembled WGS sequence"/>
</dbReference>
<dbReference type="InterPro" id="IPR012156">
    <property type="entry name" value="Cold_shock_CspA"/>
</dbReference>
<evidence type="ECO:0000313" key="2">
    <source>
        <dbReference type="EMBL" id="HIX76282.1"/>
    </source>
</evidence>
<dbReference type="EMBL" id="DXEK01000022">
    <property type="protein sequence ID" value="HIX76282.1"/>
    <property type="molecule type" value="Genomic_DNA"/>
</dbReference>
<proteinExistence type="predicted"/>
<accession>A0A9D1XC36</accession>
<reference evidence="2" key="2">
    <citation type="submission" date="2021-04" db="EMBL/GenBank/DDBJ databases">
        <authorList>
            <person name="Gilroy R."/>
        </authorList>
    </citation>
    <scope>NUCLEOTIDE SEQUENCE</scope>
    <source>
        <strain evidence="2">CHK183-1962</strain>
    </source>
</reference>